<dbReference type="AlphaFoldDB" id="A0AAD5SZ30"/>
<feature type="compositionally biased region" description="Polar residues" evidence="2">
    <location>
        <begin position="532"/>
        <end position="546"/>
    </location>
</feature>
<feature type="compositionally biased region" description="Low complexity" evidence="2">
    <location>
        <begin position="490"/>
        <end position="500"/>
    </location>
</feature>
<proteinExistence type="predicted"/>
<feature type="region of interest" description="Disordered" evidence="2">
    <location>
        <begin position="430"/>
        <end position="470"/>
    </location>
</feature>
<evidence type="ECO:0000256" key="1">
    <source>
        <dbReference type="SAM" id="Coils"/>
    </source>
</evidence>
<accession>A0AAD5SZ30</accession>
<keyword evidence="4" id="KW-1185">Reference proteome</keyword>
<dbReference type="Proteomes" id="UP001211907">
    <property type="component" value="Unassembled WGS sequence"/>
</dbReference>
<name>A0AAD5SZ30_9FUNG</name>
<evidence type="ECO:0000256" key="2">
    <source>
        <dbReference type="SAM" id="MobiDB-lite"/>
    </source>
</evidence>
<gene>
    <name evidence="3" type="ORF">HK100_001620</name>
</gene>
<feature type="region of interest" description="Disordered" evidence="2">
    <location>
        <begin position="377"/>
        <end position="397"/>
    </location>
</feature>
<evidence type="ECO:0000313" key="3">
    <source>
        <dbReference type="EMBL" id="KAJ3114565.1"/>
    </source>
</evidence>
<feature type="region of interest" description="Disordered" evidence="2">
    <location>
        <begin position="1"/>
        <end position="33"/>
    </location>
</feature>
<dbReference type="EMBL" id="JADGJH010001356">
    <property type="protein sequence ID" value="KAJ3114565.1"/>
    <property type="molecule type" value="Genomic_DNA"/>
</dbReference>
<reference evidence="3" key="1">
    <citation type="submission" date="2020-05" db="EMBL/GenBank/DDBJ databases">
        <title>Phylogenomic resolution of chytrid fungi.</title>
        <authorList>
            <person name="Stajich J.E."/>
            <person name="Amses K."/>
            <person name="Simmons R."/>
            <person name="Seto K."/>
            <person name="Myers J."/>
            <person name="Bonds A."/>
            <person name="Quandt C.A."/>
            <person name="Barry K."/>
            <person name="Liu P."/>
            <person name="Grigoriev I."/>
            <person name="Longcore J.E."/>
            <person name="James T.Y."/>
        </authorList>
    </citation>
    <scope>NUCLEOTIDE SEQUENCE</scope>
    <source>
        <strain evidence="3">JEL0513</strain>
    </source>
</reference>
<feature type="coiled-coil region" evidence="1">
    <location>
        <begin position="193"/>
        <end position="220"/>
    </location>
</feature>
<feature type="compositionally biased region" description="Polar residues" evidence="2">
    <location>
        <begin position="1"/>
        <end position="27"/>
    </location>
</feature>
<keyword evidence="1" id="KW-0175">Coiled coil</keyword>
<feature type="compositionally biased region" description="Polar residues" evidence="2">
    <location>
        <begin position="289"/>
        <end position="310"/>
    </location>
</feature>
<protein>
    <submittedName>
        <fullName evidence="3">Uncharacterized protein</fullName>
    </submittedName>
</protein>
<feature type="region of interest" description="Disordered" evidence="2">
    <location>
        <begin position="263"/>
        <end position="343"/>
    </location>
</feature>
<comment type="caution">
    <text evidence="3">The sequence shown here is derived from an EMBL/GenBank/DDBJ whole genome shotgun (WGS) entry which is preliminary data.</text>
</comment>
<feature type="region of interest" description="Disordered" evidence="2">
    <location>
        <begin position="488"/>
        <end position="556"/>
    </location>
</feature>
<sequence length="556" mass="59813">MSATQGNSSGNSIGQTQARQPNETQGWKQPIGAGLSTGLVDDLNGFGVGSSLGMLFDQEQQHQQSDLSVDADFDAEAQRLVAQLTPAQRVALAAAALGGTSNNNANNSITNNSTIDYSLNYSQNNKFNSNQSIPAADQQLQLQLLAFQYQQQQELMAQQIQMLQMQVTAAQIAGSPLSSPVDPFLPMFQQEHHQQFLQEQLQLQQQLHQQQRQQQQQQQDIHPLLREFSLSTSPPESTMGMSNQFVDPFLDPLPLTRFDSALQSTSTSGATEKKQKPRGMGSLFRAFSGSASPPRNNNTEQQSFPISNTKWLAVGRKSSPPKASSNYSKNDSGNEEDDESENDRMDLGKLLSAKSAKSSKLKSLRARSAEKLEANIGSQDTHIIQHDSDEGGGSDVSANSLNSLSNILKNSMAIGPGKPALIQQPILSMPTKSSSSFSLPRLNNVPRADSSNSSNSATAKIKRSDSITQQTGSADFLLQSGISKGAINITSSTPSAPSSTIGSELSDSEMSMPDSDYFASFGLVASDDSEHSGNSPKQDLTGSNESGHPYTFLTKT</sequence>
<organism evidence="3 4">
    <name type="scientific">Physocladia obscura</name>
    <dbReference type="NCBI Taxonomy" id="109957"/>
    <lineage>
        <taxon>Eukaryota</taxon>
        <taxon>Fungi</taxon>
        <taxon>Fungi incertae sedis</taxon>
        <taxon>Chytridiomycota</taxon>
        <taxon>Chytridiomycota incertae sedis</taxon>
        <taxon>Chytridiomycetes</taxon>
        <taxon>Chytridiales</taxon>
        <taxon>Chytriomycetaceae</taxon>
        <taxon>Physocladia</taxon>
    </lineage>
</organism>
<evidence type="ECO:0000313" key="4">
    <source>
        <dbReference type="Proteomes" id="UP001211907"/>
    </source>
</evidence>